<feature type="compositionally biased region" description="Polar residues" evidence="1">
    <location>
        <begin position="80"/>
        <end position="92"/>
    </location>
</feature>
<evidence type="ECO:0000313" key="3">
    <source>
        <dbReference type="Proteomes" id="UP000675880"/>
    </source>
</evidence>
<dbReference type="EMBL" id="CAJNBJ010000018">
    <property type="protein sequence ID" value="CAE6788309.1"/>
    <property type="molecule type" value="Genomic_DNA"/>
</dbReference>
<sequence>MISRSHLTSLPCGLPPRSVEPGRAVSCTTGGPTVCATACGGGSVGTVFTRGVVDEGEGTGGIVGETGAVAGGTSLCGRSRMTNPQTPPRTRQLSNVTRITAPIRDEPAKELRGDRDSVPMDQWDTQRGG</sequence>
<organism evidence="2 3">
    <name type="scientific">Nitrospira defluvii</name>
    <dbReference type="NCBI Taxonomy" id="330214"/>
    <lineage>
        <taxon>Bacteria</taxon>
        <taxon>Pseudomonadati</taxon>
        <taxon>Nitrospirota</taxon>
        <taxon>Nitrospiria</taxon>
        <taxon>Nitrospirales</taxon>
        <taxon>Nitrospiraceae</taxon>
        <taxon>Nitrospira</taxon>
    </lineage>
</organism>
<feature type="region of interest" description="Disordered" evidence="1">
    <location>
        <begin position="73"/>
        <end position="92"/>
    </location>
</feature>
<gene>
    <name evidence="2" type="ORF">NSPZN2_50220</name>
</gene>
<protein>
    <submittedName>
        <fullName evidence="2">Translation initiation factor 2B gamma subunit</fullName>
    </submittedName>
</protein>
<feature type="region of interest" description="Disordered" evidence="1">
    <location>
        <begin position="103"/>
        <end position="129"/>
    </location>
</feature>
<accession>A0ABN7M6I6</accession>
<proteinExistence type="predicted"/>
<reference evidence="2 3" key="1">
    <citation type="submission" date="2021-02" db="EMBL/GenBank/DDBJ databases">
        <authorList>
            <person name="Han P."/>
        </authorList>
    </citation>
    <scope>NUCLEOTIDE SEQUENCE [LARGE SCALE GENOMIC DNA]</scope>
    <source>
        <strain evidence="2">Candidatus Nitrospira sp. ZN2</strain>
    </source>
</reference>
<dbReference type="Proteomes" id="UP000675880">
    <property type="component" value="Unassembled WGS sequence"/>
</dbReference>
<evidence type="ECO:0000313" key="2">
    <source>
        <dbReference type="EMBL" id="CAE6788309.1"/>
    </source>
</evidence>
<dbReference type="GO" id="GO:0003743">
    <property type="term" value="F:translation initiation factor activity"/>
    <property type="evidence" value="ECO:0007669"/>
    <property type="project" value="UniProtKB-KW"/>
</dbReference>
<keyword evidence="3" id="KW-1185">Reference proteome</keyword>
<keyword evidence="2" id="KW-0648">Protein biosynthesis</keyword>
<comment type="caution">
    <text evidence="2">The sequence shown here is derived from an EMBL/GenBank/DDBJ whole genome shotgun (WGS) entry which is preliminary data.</text>
</comment>
<evidence type="ECO:0000256" key="1">
    <source>
        <dbReference type="SAM" id="MobiDB-lite"/>
    </source>
</evidence>
<feature type="compositionally biased region" description="Basic and acidic residues" evidence="1">
    <location>
        <begin position="103"/>
        <end position="118"/>
    </location>
</feature>
<name>A0ABN7M6I6_9BACT</name>
<keyword evidence="2" id="KW-0396">Initiation factor</keyword>